<evidence type="ECO:0000313" key="3">
    <source>
        <dbReference type="Proteomes" id="UP000652760"/>
    </source>
</evidence>
<reference evidence="3" key="1">
    <citation type="submission" date="2021-01" db="EMBL/GenBank/DDBJ databases">
        <title>Genome public.</title>
        <authorList>
            <person name="Liu C."/>
            <person name="Sun Q."/>
        </authorList>
    </citation>
    <scope>NUCLEOTIDE SEQUENCE [LARGE SCALE GENOMIC DNA]</scope>
    <source>
        <strain evidence="3">YIM B02556</strain>
    </source>
</reference>
<feature type="signal peptide" evidence="1">
    <location>
        <begin position="1"/>
        <end position="27"/>
    </location>
</feature>
<keyword evidence="3" id="KW-1185">Reference proteome</keyword>
<dbReference type="EMBL" id="JAENHM010000089">
    <property type="protein sequence ID" value="MBK1842663.1"/>
    <property type="molecule type" value="Genomic_DNA"/>
</dbReference>
<accession>A0ABS1FGV3</accession>
<comment type="caution">
    <text evidence="2">The sequence shown here is derived from an EMBL/GenBank/DDBJ whole genome shotgun (WGS) entry which is preliminary data.</text>
</comment>
<feature type="chain" id="PRO_5047092896" evidence="1">
    <location>
        <begin position="28"/>
        <end position="166"/>
    </location>
</feature>
<name>A0ABS1FGV3_9PROT</name>
<dbReference type="RefSeq" id="WP_200199327.1">
    <property type="nucleotide sequence ID" value="NZ_JAENHM010000089.1"/>
</dbReference>
<gene>
    <name evidence="2" type="ORF">JHL17_35245</name>
</gene>
<protein>
    <submittedName>
        <fullName evidence="2">DUF2141 domain-containing protein</fullName>
    </submittedName>
</protein>
<organism evidence="2 3">
    <name type="scientific">Azospirillum endophyticum</name>
    <dbReference type="NCBI Taxonomy" id="2800326"/>
    <lineage>
        <taxon>Bacteria</taxon>
        <taxon>Pseudomonadati</taxon>
        <taxon>Pseudomonadota</taxon>
        <taxon>Alphaproteobacteria</taxon>
        <taxon>Rhodospirillales</taxon>
        <taxon>Azospirillaceae</taxon>
        <taxon>Azospirillum</taxon>
    </lineage>
</organism>
<proteinExistence type="predicted"/>
<evidence type="ECO:0000256" key="1">
    <source>
        <dbReference type="SAM" id="SignalP"/>
    </source>
</evidence>
<dbReference type="InterPro" id="IPR018673">
    <property type="entry name" value="DUF2141"/>
</dbReference>
<dbReference type="Pfam" id="PF09912">
    <property type="entry name" value="DUF2141"/>
    <property type="match status" value="1"/>
</dbReference>
<keyword evidence="1" id="KW-0732">Signal</keyword>
<evidence type="ECO:0000313" key="2">
    <source>
        <dbReference type="EMBL" id="MBK1842663.1"/>
    </source>
</evidence>
<sequence>MRLRLFLLGVLVLSAGLGTTSAGPASAGQPDFTGEGASCSSGANPVRLHVAVSGLRSSDGMLTLTVYGDNPADFLASGKKLARVRVAATLGTTNLCIAVPLRRSYAIALYHDEDGDRRFTRNAIGYPVEGYGVSNDAATMMGIPSYESARFIAQPGDNRLSIAMRY</sequence>
<dbReference type="Proteomes" id="UP000652760">
    <property type="component" value="Unassembled WGS sequence"/>
</dbReference>